<protein>
    <submittedName>
        <fullName evidence="1">Uncharacterized protein</fullName>
    </submittedName>
</protein>
<evidence type="ECO:0000313" key="1">
    <source>
        <dbReference type="EMBL" id="KAK8933751.1"/>
    </source>
</evidence>
<sequence length="184" mass="21002">MNKDQNSLAACQGIIYQLSYVCIWSKYGSCYCPPPVISNKAPAPQPAINEVYLVWDDEVMSMIIHYRTANYERLASDLMEFIALISIGVNSALDAWADCESRLAGRMPFWFTFRCPNIEQHETFELIAEVWFCSLSDACFFLQTRGRAIRSTLRCVLHDREILASLYINAGGRAFEEANQCCWV</sequence>
<gene>
    <name evidence="1" type="ORF">KSP39_PZI015454</name>
</gene>
<dbReference type="EMBL" id="JBBWWQ010000013">
    <property type="protein sequence ID" value="KAK8933751.1"/>
    <property type="molecule type" value="Genomic_DNA"/>
</dbReference>
<dbReference type="AlphaFoldDB" id="A0AAP0G1W5"/>
<evidence type="ECO:0000313" key="2">
    <source>
        <dbReference type="Proteomes" id="UP001418222"/>
    </source>
</evidence>
<organism evidence="1 2">
    <name type="scientific">Platanthera zijinensis</name>
    <dbReference type="NCBI Taxonomy" id="2320716"/>
    <lineage>
        <taxon>Eukaryota</taxon>
        <taxon>Viridiplantae</taxon>
        <taxon>Streptophyta</taxon>
        <taxon>Embryophyta</taxon>
        <taxon>Tracheophyta</taxon>
        <taxon>Spermatophyta</taxon>
        <taxon>Magnoliopsida</taxon>
        <taxon>Liliopsida</taxon>
        <taxon>Asparagales</taxon>
        <taxon>Orchidaceae</taxon>
        <taxon>Orchidoideae</taxon>
        <taxon>Orchideae</taxon>
        <taxon>Orchidinae</taxon>
        <taxon>Platanthera</taxon>
    </lineage>
</organism>
<reference evidence="1 2" key="1">
    <citation type="journal article" date="2022" name="Nat. Plants">
        <title>Genomes of leafy and leafless Platanthera orchids illuminate the evolution of mycoheterotrophy.</title>
        <authorList>
            <person name="Li M.H."/>
            <person name="Liu K.W."/>
            <person name="Li Z."/>
            <person name="Lu H.C."/>
            <person name="Ye Q.L."/>
            <person name="Zhang D."/>
            <person name="Wang J.Y."/>
            <person name="Li Y.F."/>
            <person name="Zhong Z.M."/>
            <person name="Liu X."/>
            <person name="Yu X."/>
            <person name="Liu D.K."/>
            <person name="Tu X.D."/>
            <person name="Liu B."/>
            <person name="Hao Y."/>
            <person name="Liao X.Y."/>
            <person name="Jiang Y.T."/>
            <person name="Sun W.H."/>
            <person name="Chen J."/>
            <person name="Chen Y.Q."/>
            <person name="Ai Y."/>
            <person name="Zhai J.W."/>
            <person name="Wu S.S."/>
            <person name="Zhou Z."/>
            <person name="Hsiao Y.Y."/>
            <person name="Wu W.L."/>
            <person name="Chen Y.Y."/>
            <person name="Lin Y.F."/>
            <person name="Hsu J.L."/>
            <person name="Li C.Y."/>
            <person name="Wang Z.W."/>
            <person name="Zhao X."/>
            <person name="Zhong W.Y."/>
            <person name="Ma X.K."/>
            <person name="Ma L."/>
            <person name="Huang J."/>
            <person name="Chen G.Z."/>
            <person name="Huang M.Z."/>
            <person name="Huang L."/>
            <person name="Peng D.H."/>
            <person name="Luo Y.B."/>
            <person name="Zou S.Q."/>
            <person name="Chen S.P."/>
            <person name="Lan S."/>
            <person name="Tsai W.C."/>
            <person name="Van de Peer Y."/>
            <person name="Liu Z.J."/>
        </authorList>
    </citation>
    <scope>NUCLEOTIDE SEQUENCE [LARGE SCALE GENOMIC DNA]</scope>
    <source>
        <strain evidence="1">Lor287</strain>
    </source>
</reference>
<comment type="caution">
    <text evidence="1">The sequence shown here is derived from an EMBL/GenBank/DDBJ whole genome shotgun (WGS) entry which is preliminary data.</text>
</comment>
<dbReference type="Proteomes" id="UP001418222">
    <property type="component" value="Unassembled WGS sequence"/>
</dbReference>
<name>A0AAP0G1W5_9ASPA</name>
<proteinExistence type="predicted"/>
<accession>A0AAP0G1W5</accession>
<keyword evidence="2" id="KW-1185">Reference proteome</keyword>